<protein>
    <recommendedName>
        <fullName evidence="2">Glycosyltransferase subfamily 4-like N-terminal domain-containing protein</fullName>
    </recommendedName>
</protein>
<evidence type="ECO:0000313" key="1">
    <source>
        <dbReference type="EMBL" id="SVD68131.1"/>
    </source>
</evidence>
<dbReference type="AlphaFoldDB" id="A0A382XCR0"/>
<evidence type="ECO:0008006" key="2">
    <source>
        <dbReference type="Google" id="ProtNLM"/>
    </source>
</evidence>
<feature type="non-terminal residue" evidence="1">
    <location>
        <position position="199"/>
    </location>
</feature>
<dbReference type="SUPFAM" id="SSF53756">
    <property type="entry name" value="UDP-Glycosyltransferase/glycogen phosphorylase"/>
    <property type="match status" value="1"/>
</dbReference>
<dbReference type="EMBL" id="UINC01166274">
    <property type="protein sequence ID" value="SVD68131.1"/>
    <property type="molecule type" value="Genomic_DNA"/>
</dbReference>
<reference evidence="1" key="1">
    <citation type="submission" date="2018-05" db="EMBL/GenBank/DDBJ databases">
        <authorList>
            <person name="Lanie J.A."/>
            <person name="Ng W.-L."/>
            <person name="Kazmierczak K.M."/>
            <person name="Andrzejewski T.M."/>
            <person name="Davidsen T.M."/>
            <person name="Wayne K.J."/>
            <person name="Tettelin H."/>
            <person name="Glass J.I."/>
            <person name="Rusch D."/>
            <person name="Podicherti R."/>
            <person name="Tsui H.-C.T."/>
            <person name="Winkler M.E."/>
        </authorList>
    </citation>
    <scope>NUCLEOTIDE SEQUENCE</scope>
</reference>
<organism evidence="1">
    <name type="scientific">marine metagenome</name>
    <dbReference type="NCBI Taxonomy" id="408172"/>
    <lineage>
        <taxon>unclassified sequences</taxon>
        <taxon>metagenomes</taxon>
        <taxon>ecological metagenomes</taxon>
    </lineage>
</organism>
<proteinExistence type="predicted"/>
<dbReference type="Gene3D" id="3.40.50.2000">
    <property type="entry name" value="Glycogen Phosphorylase B"/>
    <property type="match status" value="2"/>
</dbReference>
<name>A0A382XCR0_9ZZZZ</name>
<gene>
    <name evidence="1" type="ORF">METZ01_LOCUS420985</name>
</gene>
<sequence length="199" mass="22961">MRICYFGAFDLSYTRNNFIRRALELNGCQITYCNVPQSWPTYKKVLPLIKQYRKVWRECDLIVVAEFCQTVVPLAWLLGQITGRLVIFDMVIGLYEASVLERGRYSINSFMARKLYFVDKIAGMLSKKILTGTMAYKEYLVNEFKISPKKVQVTPLGVDDNLFFPKPKSETNTDRFVIMYHGSYIPNHGVETIIKAAAN</sequence>
<accession>A0A382XCR0</accession>